<dbReference type="SUPFAM" id="SSF56235">
    <property type="entry name" value="N-terminal nucleophile aminohydrolases (Ntn hydrolases)"/>
    <property type="match status" value="1"/>
</dbReference>
<dbReference type="Pfam" id="PF01804">
    <property type="entry name" value="Penicil_amidase"/>
    <property type="match status" value="1"/>
</dbReference>
<protein>
    <submittedName>
        <fullName evidence="7">Hydrolase</fullName>
    </submittedName>
</protein>
<dbReference type="PANTHER" id="PTHR34218:SF4">
    <property type="entry name" value="ACYL-HOMOSERINE LACTONE ACYLASE QUIP"/>
    <property type="match status" value="1"/>
</dbReference>
<proteinExistence type="inferred from homology"/>
<keyword evidence="2 7" id="KW-0378">Hydrolase</keyword>
<feature type="binding site" evidence="6">
    <location>
        <position position="328"/>
    </location>
    <ligand>
        <name>Ca(2+)</name>
        <dbReference type="ChEBI" id="CHEBI:29108"/>
    </ligand>
</feature>
<keyword evidence="6" id="KW-0106">Calcium</keyword>
<dbReference type="GO" id="GO:0016811">
    <property type="term" value="F:hydrolase activity, acting on carbon-nitrogen (but not peptide) bonds, in linear amides"/>
    <property type="evidence" value="ECO:0007669"/>
    <property type="project" value="InterPro"/>
</dbReference>
<organism evidence="7 8">
    <name type="scientific">Pseudoalteromonas luteoviolacea</name>
    <dbReference type="NCBI Taxonomy" id="43657"/>
    <lineage>
        <taxon>Bacteria</taxon>
        <taxon>Pseudomonadati</taxon>
        <taxon>Pseudomonadota</taxon>
        <taxon>Gammaproteobacteria</taxon>
        <taxon>Alteromonadales</taxon>
        <taxon>Pseudoalteromonadaceae</taxon>
        <taxon>Pseudoalteromonas</taxon>
    </lineage>
</organism>
<dbReference type="InterPro" id="IPR014395">
    <property type="entry name" value="Pen/GL7ACA/AHL_acylase"/>
</dbReference>
<dbReference type="RefSeq" id="WP_065792366.1">
    <property type="nucleotide sequence ID" value="NZ_MAUJ01000009.1"/>
</dbReference>
<dbReference type="PANTHER" id="PTHR34218">
    <property type="entry name" value="PEPTIDASE S45 PENICILLIN AMIDASE"/>
    <property type="match status" value="1"/>
</dbReference>
<comment type="subunit">
    <text evidence="4">Heterodimer of an alpha subunit and a beta subunit processed from the same precursor.</text>
</comment>
<dbReference type="InterPro" id="IPR043147">
    <property type="entry name" value="Penicillin_amidase_A-knob"/>
</dbReference>
<dbReference type="InterPro" id="IPR043146">
    <property type="entry name" value="Penicillin_amidase_N_B-knob"/>
</dbReference>
<evidence type="ECO:0000256" key="1">
    <source>
        <dbReference type="ARBA" id="ARBA00006586"/>
    </source>
</evidence>
<feature type="active site" description="Nucleophile" evidence="5">
    <location>
        <position position="251"/>
    </location>
</feature>
<sequence length="768" mass="85073">MLKWFKILFSIGILAGLAMTAAVYGVLSLSLPALDGRGYSGTLDAPSQLSRDQLGHAIIRAQSRTDAAYVMGYAHGQDRYFQMDLLRRNAAGELSELFGEAALSLDKAMRFHQFRQRSEKIIAAMNEQERQLLESYADGVNEGRAQSGMPSFEYLLLGADARPWQPADSLLVIFSMYLDLQAATYKRDKTLIHIAELFGQDMVDFILQPSTYQAALDGSKITAAEVNIPDLAFDRKEVAYRQIAPSLLYGSNNWAVMGSLTSTGAAMVSDDMHLGLDVPSIWYRVQLNYDTKSGEDVQVTGVSLPGVPAVVVGSNDHIAWGFTNGYLDTADWVELTHSDPISKVPQTILLPNAQSHNYELMMSQFGPVKSLNGKQYALQWVAHQPYAVNLNLLQFETAKSVDQALSIASNVGIPVQNLMVVDGQGNAAWQPTGALPSRVFPNDLAVAPARAEAELWRVNEQNRPRVVNPENGKLWTANSRVMSAMDHRRFGDGGYALGARAQQIRDRLFAQQQFAEADFNALQLDNEARFLMPWHALLTATLERAQAQDHAQALSHLKAWQGCACSDSIGYTLVKYFRASVIDLVFAQLEHRLQKEKETLSHLTRYLEPALWQLIEKQPESWRSGYDSWQALLEDAHNQSKQNLTQKHGSNMIDWQWGKVNALTVQHPFSKQMPVLSRFLDMPTAPGFGDSYMPAVQKRSFGASQRFIAQPGHLHKAVMTVAGGQSGHPLSPYYRSGFTAYAQGQLTPLLPGGVVHTIELLPASHGQP</sequence>
<dbReference type="GO" id="GO:0017000">
    <property type="term" value="P:antibiotic biosynthetic process"/>
    <property type="evidence" value="ECO:0007669"/>
    <property type="project" value="InterPro"/>
</dbReference>
<dbReference type="InterPro" id="IPR029055">
    <property type="entry name" value="Ntn_hydrolases_N"/>
</dbReference>
<dbReference type="Gene3D" id="1.10.439.10">
    <property type="entry name" value="Penicillin Amidohydrolase, domain 1"/>
    <property type="match status" value="1"/>
</dbReference>
<dbReference type="Gene3D" id="2.30.120.10">
    <property type="match status" value="1"/>
</dbReference>
<keyword evidence="6" id="KW-0479">Metal-binding</keyword>
<dbReference type="Gene3D" id="3.60.20.10">
    <property type="entry name" value="Glutamine Phosphoribosylpyrophosphate, subunit 1, domain 1"/>
    <property type="match status" value="1"/>
</dbReference>
<dbReference type="InterPro" id="IPR023343">
    <property type="entry name" value="Penicillin_amidase_dom1"/>
</dbReference>
<dbReference type="Proteomes" id="UP000093366">
    <property type="component" value="Unassembled WGS sequence"/>
</dbReference>
<evidence type="ECO:0000313" key="8">
    <source>
        <dbReference type="Proteomes" id="UP000093366"/>
    </source>
</evidence>
<feature type="binding site" evidence="6">
    <location>
        <position position="331"/>
    </location>
    <ligand>
        <name>Ca(2+)</name>
        <dbReference type="ChEBI" id="CHEBI:29108"/>
    </ligand>
</feature>
<dbReference type="PIRSF" id="PIRSF001227">
    <property type="entry name" value="Pen_acylase"/>
    <property type="match status" value="1"/>
</dbReference>
<dbReference type="CDD" id="cd03747">
    <property type="entry name" value="Ntn_PGA_like"/>
    <property type="match status" value="1"/>
</dbReference>
<comment type="cofactor">
    <cofactor evidence="6">
        <name>Ca(2+)</name>
        <dbReference type="ChEBI" id="CHEBI:29108"/>
    </cofactor>
    <text evidence="6">Binds 1 Ca(2+) ion per dimer.</text>
</comment>
<evidence type="ECO:0000256" key="4">
    <source>
        <dbReference type="ARBA" id="ARBA00038735"/>
    </source>
</evidence>
<dbReference type="Gene3D" id="1.10.1400.10">
    <property type="match status" value="1"/>
</dbReference>
<keyword evidence="3" id="KW-0865">Zymogen</keyword>
<dbReference type="OrthoDB" id="9760084at2"/>
<dbReference type="EMBL" id="MAUJ01000009">
    <property type="protein sequence ID" value="OCQ19159.1"/>
    <property type="molecule type" value="Genomic_DNA"/>
</dbReference>
<reference evidence="8" key="1">
    <citation type="submission" date="2016-07" db="EMBL/GenBank/DDBJ databases">
        <authorList>
            <person name="Florea S."/>
            <person name="Webb J.S."/>
            <person name="Jaromczyk J."/>
            <person name="Schardl C.L."/>
        </authorList>
    </citation>
    <scope>NUCLEOTIDE SEQUENCE [LARGE SCALE GENOMIC DNA]</scope>
    <source>
        <strain evidence="8">IPB1</strain>
    </source>
</reference>
<comment type="similarity">
    <text evidence="1">Belongs to the peptidase S45 family.</text>
</comment>
<dbReference type="GO" id="GO:0046872">
    <property type="term" value="F:metal ion binding"/>
    <property type="evidence" value="ECO:0007669"/>
    <property type="project" value="UniProtKB-KW"/>
</dbReference>
<evidence type="ECO:0000256" key="5">
    <source>
        <dbReference type="PIRSR" id="PIRSR001227-1"/>
    </source>
</evidence>
<accession>A0A1C0TKZ8</accession>
<evidence type="ECO:0000256" key="3">
    <source>
        <dbReference type="ARBA" id="ARBA00023145"/>
    </source>
</evidence>
<comment type="caution">
    <text evidence="7">The sequence shown here is derived from an EMBL/GenBank/DDBJ whole genome shotgun (WGS) entry which is preliminary data.</text>
</comment>
<dbReference type="AlphaFoldDB" id="A0A1C0TKZ8"/>
<name>A0A1C0TKZ8_9GAMM</name>
<evidence type="ECO:0000256" key="6">
    <source>
        <dbReference type="PIRSR" id="PIRSR001227-2"/>
    </source>
</evidence>
<dbReference type="InterPro" id="IPR002692">
    <property type="entry name" value="S45"/>
</dbReference>
<gene>
    <name evidence="7" type="ORF">A7985_20675</name>
</gene>
<evidence type="ECO:0000256" key="2">
    <source>
        <dbReference type="ARBA" id="ARBA00022801"/>
    </source>
</evidence>
<evidence type="ECO:0000313" key="7">
    <source>
        <dbReference type="EMBL" id="OCQ19159.1"/>
    </source>
</evidence>